<gene>
    <name evidence="1" type="ORF">PbB2_03047</name>
</gene>
<organism evidence="1 2">
    <name type="scientific">Candidatus Phycosocius bacilliformis</name>
    <dbReference type="NCBI Taxonomy" id="1445552"/>
    <lineage>
        <taxon>Bacteria</taxon>
        <taxon>Pseudomonadati</taxon>
        <taxon>Pseudomonadota</taxon>
        <taxon>Alphaproteobacteria</taxon>
        <taxon>Caulobacterales</taxon>
        <taxon>Caulobacterales incertae sedis</taxon>
        <taxon>Candidatus Phycosocius</taxon>
    </lineage>
</organism>
<dbReference type="Proteomes" id="UP000245086">
    <property type="component" value="Unassembled WGS sequence"/>
</dbReference>
<dbReference type="EMBL" id="BFBR01000013">
    <property type="protein sequence ID" value="GBF59351.1"/>
    <property type="molecule type" value="Genomic_DNA"/>
</dbReference>
<dbReference type="RefSeq" id="WP_108986244.1">
    <property type="nucleotide sequence ID" value="NZ_BFBR01000013.1"/>
</dbReference>
<evidence type="ECO:0008006" key="3">
    <source>
        <dbReference type="Google" id="ProtNLM"/>
    </source>
</evidence>
<reference evidence="1 2" key="1">
    <citation type="journal article" date="2018" name="Genome Announc.">
        <title>Draft Genome Sequence of "Candidatus Phycosocius bacilliformis," an Alphaproteobacterial Ectosymbiont of the Hydrocarbon-Producing Green Alga Botryococcus braunii.</title>
        <authorList>
            <person name="Tanabe Y."/>
            <person name="Yamaguchi H."/>
            <person name="Watanabe M.M."/>
        </authorList>
    </citation>
    <scope>NUCLEOTIDE SEQUENCE [LARGE SCALE GENOMIC DNA]</scope>
    <source>
        <strain evidence="1 2">BOTRYCO-2</strain>
    </source>
</reference>
<evidence type="ECO:0000313" key="2">
    <source>
        <dbReference type="Proteomes" id="UP000245086"/>
    </source>
</evidence>
<dbReference type="AlphaFoldDB" id="A0A2P2EE76"/>
<accession>A0A2P2EE76</accession>
<comment type="caution">
    <text evidence="1">The sequence shown here is derived from an EMBL/GenBank/DDBJ whole genome shotgun (WGS) entry which is preliminary data.</text>
</comment>
<protein>
    <recommendedName>
        <fullName evidence="3">Lipoprotein</fullName>
    </recommendedName>
</protein>
<name>A0A2P2EE76_9PROT</name>
<dbReference type="PROSITE" id="PS51257">
    <property type="entry name" value="PROKAR_LIPOPROTEIN"/>
    <property type="match status" value="1"/>
</dbReference>
<dbReference type="OrthoDB" id="7202990at2"/>
<evidence type="ECO:0000313" key="1">
    <source>
        <dbReference type="EMBL" id="GBF59351.1"/>
    </source>
</evidence>
<keyword evidence="2" id="KW-1185">Reference proteome</keyword>
<sequence length="212" mass="22748">MKSFMVVAAVLAMSACETVGEAGTCPLPEVAAAQFLGLSVAQFDHDSQAGWRAVADQQGCEARAAKMIGTYIATHGDTIPSAHRANLLWHQGQMWAAAGHTNKAIESFLATKPEGDEAQNLYADATIAFLRRDQQAFDHARAALAALPKPKNWDKAVADFEARFKRPGPVWPMNLDVVDRLGACFDSAYRQAYAGTCEAEASPSTSATAHRP</sequence>
<proteinExistence type="predicted"/>